<keyword evidence="1" id="KW-0812">Transmembrane</keyword>
<keyword evidence="3" id="KW-1185">Reference proteome</keyword>
<reference evidence="2" key="2">
    <citation type="submission" date="2018-03" db="EMBL/GenBank/DDBJ databases">
        <title>The Triticum urartu genome reveals the dynamic nature of wheat genome evolution.</title>
        <authorList>
            <person name="Ling H."/>
            <person name="Ma B."/>
            <person name="Shi X."/>
            <person name="Liu H."/>
            <person name="Dong L."/>
            <person name="Sun H."/>
            <person name="Cao Y."/>
            <person name="Gao Q."/>
            <person name="Zheng S."/>
            <person name="Li Y."/>
            <person name="Yu Y."/>
            <person name="Du H."/>
            <person name="Qi M."/>
            <person name="Li Y."/>
            <person name="Yu H."/>
            <person name="Cui Y."/>
            <person name="Wang N."/>
            <person name="Chen C."/>
            <person name="Wu H."/>
            <person name="Zhao Y."/>
            <person name="Zhang J."/>
            <person name="Li Y."/>
            <person name="Zhou W."/>
            <person name="Zhang B."/>
            <person name="Hu W."/>
            <person name="Eijk M."/>
            <person name="Tang J."/>
            <person name="Witsenboer H."/>
            <person name="Zhao S."/>
            <person name="Li Z."/>
            <person name="Zhang A."/>
            <person name="Wang D."/>
            <person name="Liang C."/>
        </authorList>
    </citation>
    <scope>NUCLEOTIDE SEQUENCE [LARGE SCALE GENOMIC DNA]</scope>
    <source>
        <strain evidence="2">cv. G1812</strain>
    </source>
</reference>
<keyword evidence="1" id="KW-0472">Membrane</keyword>
<dbReference type="Gramene" id="TuG1812G0300004848.01.T03">
    <property type="protein sequence ID" value="TuG1812G0300004848.01.T03.cds383463"/>
    <property type="gene ID" value="TuG1812G0300004848.01"/>
</dbReference>
<feature type="transmembrane region" description="Helical" evidence="1">
    <location>
        <begin position="83"/>
        <end position="105"/>
    </location>
</feature>
<dbReference type="EnsemblPlants" id="TuG1812G0700000753.01.T03">
    <property type="protein sequence ID" value="TuG1812G0700000753.01.T03.cds406842"/>
    <property type="gene ID" value="TuG1812G0700000753.01"/>
</dbReference>
<dbReference type="EnsemblPlants" id="TuG1812G0300004848.01.T03">
    <property type="protein sequence ID" value="TuG1812G0300004848.01.T03.cds383463"/>
    <property type="gene ID" value="TuG1812G0300004848.01"/>
</dbReference>
<evidence type="ECO:0000256" key="1">
    <source>
        <dbReference type="SAM" id="Phobius"/>
    </source>
</evidence>
<reference evidence="3" key="1">
    <citation type="journal article" date="2013" name="Nature">
        <title>Draft genome of the wheat A-genome progenitor Triticum urartu.</title>
        <authorList>
            <person name="Ling H.Q."/>
            <person name="Zhao S."/>
            <person name="Liu D."/>
            <person name="Wang J."/>
            <person name="Sun H."/>
            <person name="Zhang C."/>
            <person name="Fan H."/>
            <person name="Li D."/>
            <person name="Dong L."/>
            <person name="Tao Y."/>
            <person name="Gao C."/>
            <person name="Wu H."/>
            <person name="Li Y."/>
            <person name="Cui Y."/>
            <person name="Guo X."/>
            <person name="Zheng S."/>
            <person name="Wang B."/>
            <person name="Yu K."/>
            <person name="Liang Q."/>
            <person name="Yang W."/>
            <person name="Lou X."/>
            <person name="Chen J."/>
            <person name="Feng M."/>
            <person name="Jian J."/>
            <person name="Zhang X."/>
            <person name="Luo G."/>
            <person name="Jiang Y."/>
            <person name="Liu J."/>
            <person name="Wang Z."/>
            <person name="Sha Y."/>
            <person name="Zhang B."/>
            <person name="Wu H."/>
            <person name="Tang D."/>
            <person name="Shen Q."/>
            <person name="Xue P."/>
            <person name="Zou S."/>
            <person name="Wang X."/>
            <person name="Liu X."/>
            <person name="Wang F."/>
            <person name="Yang Y."/>
            <person name="An X."/>
            <person name="Dong Z."/>
            <person name="Zhang K."/>
            <person name="Zhang X."/>
            <person name="Luo M.C."/>
            <person name="Dvorak J."/>
            <person name="Tong Y."/>
            <person name="Wang J."/>
            <person name="Yang H."/>
            <person name="Li Z."/>
            <person name="Wang D."/>
            <person name="Zhang A."/>
            <person name="Wang J."/>
        </authorList>
    </citation>
    <scope>NUCLEOTIDE SEQUENCE</scope>
    <source>
        <strain evidence="3">cv. G1812</strain>
    </source>
</reference>
<dbReference type="EnsemblPlants" id="TuG1812G0300004848.01.T02">
    <property type="protein sequence ID" value="TuG1812G0300004848.01.T02.cds383463"/>
    <property type="gene ID" value="TuG1812G0300004848.01"/>
</dbReference>
<evidence type="ECO:0000313" key="2">
    <source>
        <dbReference type="EnsemblPlants" id="TuG1812G0700000753.01.T03.cds406842"/>
    </source>
</evidence>
<sequence length="106" mass="11882">MHSNQSNPIHPNHYLSISLTEPVATSIDPAMALSYFACHLEFTWQASVVHYCRCLDKFLGSCVNLLRHEHLKLTSASSTSTGFVSWILFVSDAIFGGFIWPQLLLL</sequence>
<evidence type="ECO:0000313" key="3">
    <source>
        <dbReference type="Proteomes" id="UP000015106"/>
    </source>
</evidence>
<dbReference type="Gramene" id="TuG1812G0700000753.01.T03">
    <property type="protein sequence ID" value="TuG1812G0700000753.01.T03.cds406842"/>
    <property type="gene ID" value="TuG1812G0700000753.01"/>
</dbReference>
<name>A0A8R7V2P8_TRIUA</name>
<keyword evidence="1" id="KW-1133">Transmembrane helix</keyword>
<dbReference type="Proteomes" id="UP000015106">
    <property type="component" value="Chromosome 7"/>
</dbReference>
<accession>A0A8R7V2P8</accession>
<organism evidence="2 3">
    <name type="scientific">Triticum urartu</name>
    <name type="common">Red wild einkorn</name>
    <name type="synonym">Crithodium urartu</name>
    <dbReference type="NCBI Taxonomy" id="4572"/>
    <lineage>
        <taxon>Eukaryota</taxon>
        <taxon>Viridiplantae</taxon>
        <taxon>Streptophyta</taxon>
        <taxon>Embryophyta</taxon>
        <taxon>Tracheophyta</taxon>
        <taxon>Spermatophyta</taxon>
        <taxon>Magnoliopsida</taxon>
        <taxon>Liliopsida</taxon>
        <taxon>Poales</taxon>
        <taxon>Poaceae</taxon>
        <taxon>BOP clade</taxon>
        <taxon>Pooideae</taxon>
        <taxon>Triticodae</taxon>
        <taxon>Triticeae</taxon>
        <taxon>Triticinae</taxon>
        <taxon>Triticum</taxon>
    </lineage>
</organism>
<reference evidence="2" key="3">
    <citation type="submission" date="2022-06" db="UniProtKB">
        <authorList>
            <consortium name="EnsemblPlants"/>
        </authorList>
    </citation>
    <scope>IDENTIFICATION</scope>
</reference>
<dbReference type="Gramene" id="TuG1812G0300004848.01.T02">
    <property type="protein sequence ID" value="TuG1812G0300004848.01.T02.cds383463"/>
    <property type="gene ID" value="TuG1812G0300004848.01"/>
</dbReference>
<proteinExistence type="predicted"/>
<dbReference type="AlphaFoldDB" id="A0A8R7V2P8"/>
<dbReference type="Proteomes" id="UP000015106">
    <property type="component" value="Chromosome 3"/>
</dbReference>
<protein>
    <submittedName>
        <fullName evidence="2">Uncharacterized protein</fullName>
    </submittedName>
</protein>